<evidence type="ECO:0000259" key="3">
    <source>
        <dbReference type="Pfam" id="PF26526"/>
    </source>
</evidence>
<sequence>MAKNKNTDSPGTQSLGWWVSGGLLVVLIVAIVVGVVLWPRDTTTAPENTLTPTATATAPEQAPTSAPAQAGAACQTSDADQTVPSEAPETVWKTHPYQMLMPTSEKYGPSTQDGNLWTCFERSPTGAIFAGPNLLTAISMGEAEAAIPGPGRDEMLQLVEESGDADFERPVYEGFRVLAADMNSATIDYWITGQGTDISQSVDLVWDNEAGDWKLNLETPGEHPRVSALEDTSPYVRWR</sequence>
<evidence type="ECO:0000256" key="2">
    <source>
        <dbReference type="SAM" id="Phobius"/>
    </source>
</evidence>
<dbReference type="Pfam" id="PF26526">
    <property type="entry name" value="DUF8175"/>
    <property type="match status" value="1"/>
</dbReference>
<evidence type="ECO:0000256" key="1">
    <source>
        <dbReference type="SAM" id="MobiDB-lite"/>
    </source>
</evidence>
<comment type="caution">
    <text evidence="4">The sequence shown here is derived from an EMBL/GenBank/DDBJ whole genome shotgun (WGS) entry which is preliminary data.</text>
</comment>
<evidence type="ECO:0000313" key="5">
    <source>
        <dbReference type="Proteomes" id="UP000642509"/>
    </source>
</evidence>
<dbReference type="InterPro" id="IPR058488">
    <property type="entry name" value="DUF8175"/>
</dbReference>
<keyword evidence="5" id="KW-1185">Reference proteome</keyword>
<keyword evidence="2" id="KW-0812">Transmembrane</keyword>
<keyword evidence="2" id="KW-0472">Membrane</keyword>
<dbReference type="Proteomes" id="UP000642509">
    <property type="component" value="Unassembled WGS sequence"/>
</dbReference>
<feature type="compositionally biased region" description="Low complexity" evidence="1">
    <location>
        <begin position="43"/>
        <end position="77"/>
    </location>
</feature>
<proteinExistence type="predicted"/>
<dbReference type="EMBL" id="BMLQ01000010">
    <property type="protein sequence ID" value="GGO48751.1"/>
    <property type="molecule type" value="Genomic_DNA"/>
</dbReference>
<organism evidence="4 5">
    <name type="scientific">Citricoccus zhacaiensis</name>
    <dbReference type="NCBI Taxonomy" id="489142"/>
    <lineage>
        <taxon>Bacteria</taxon>
        <taxon>Bacillati</taxon>
        <taxon>Actinomycetota</taxon>
        <taxon>Actinomycetes</taxon>
        <taxon>Micrococcales</taxon>
        <taxon>Micrococcaceae</taxon>
        <taxon>Citricoccus</taxon>
    </lineage>
</organism>
<protein>
    <recommendedName>
        <fullName evidence="3">DUF8175 domain-containing protein</fullName>
    </recommendedName>
</protein>
<evidence type="ECO:0000313" key="4">
    <source>
        <dbReference type="EMBL" id="GGO48751.1"/>
    </source>
</evidence>
<dbReference type="RefSeq" id="WP_188806887.1">
    <property type="nucleotide sequence ID" value="NZ_BAAAOU010000010.1"/>
</dbReference>
<feature type="domain" description="DUF8175" evidence="3">
    <location>
        <begin position="58"/>
        <end position="236"/>
    </location>
</feature>
<feature type="region of interest" description="Disordered" evidence="1">
    <location>
        <begin position="43"/>
        <end position="89"/>
    </location>
</feature>
<accession>A0ABQ2M9X7</accession>
<feature type="transmembrane region" description="Helical" evidence="2">
    <location>
        <begin position="15"/>
        <end position="38"/>
    </location>
</feature>
<reference evidence="5" key="1">
    <citation type="journal article" date="2019" name="Int. J. Syst. Evol. Microbiol.">
        <title>The Global Catalogue of Microorganisms (GCM) 10K type strain sequencing project: providing services to taxonomists for standard genome sequencing and annotation.</title>
        <authorList>
            <consortium name="The Broad Institute Genomics Platform"/>
            <consortium name="The Broad Institute Genome Sequencing Center for Infectious Disease"/>
            <person name="Wu L."/>
            <person name="Ma J."/>
        </authorList>
    </citation>
    <scope>NUCLEOTIDE SEQUENCE [LARGE SCALE GENOMIC DNA]</scope>
    <source>
        <strain evidence="5">CGMCC 1.7064</strain>
    </source>
</reference>
<gene>
    <name evidence="4" type="ORF">GCM10010977_29070</name>
</gene>
<name>A0ABQ2M9X7_9MICC</name>
<keyword evidence="2" id="KW-1133">Transmembrane helix</keyword>